<gene>
    <name evidence="2" type="ORF">RIMI_LOCUS2898857</name>
</gene>
<dbReference type="Proteomes" id="UP001176940">
    <property type="component" value="Unassembled WGS sequence"/>
</dbReference>
<name>A0ABN9KWP2_9NEOB</name>
<feature type="compositionally biased region" description="Basic residues" evidence="1">
    <location>
        <begin position="29"/>
        <end position="40"/>
    </location>
</feature>
<feature type="compositionally biased region" description="Polar residues" evidence="1">
    <location>
        <begin position="63"/>
        <end position="75"/>
    </location>
</feature>
<keyword evidence="3" id="KW-1185">Reference proteome</keyword>
<feature type="compositionally biased region" description="Basic and acidic residues" evidence="1">
    <location>
        <begin position="45"/>
        <end position="56"/>
    </location>
</feature>
<dbReference type="EMBL" id="CAUEEQ010004213">
    <property type="protein sequence ID" value="CAJ0926888.1"/>
    <property type="molecule type" value="Genomic_DNA"/>
</dbReference>
<protein>
    <submittedName>
        <fullName evidence="2">Uncharacterized protein</fullName>
    </submittedName>
</protein>
<comment type="caution">
    <text evidence="2">The sequence shown here is derived from an EMBL/GenBank/DDBJ whole genome shotgun (WGS) entry which is preliminary data.</text>
</comment>
<evidence type="ECO:0000256" key="1">
    <source>
        <dbReference type="SAM" id="MobiDB-lite"/>
    </source>
</evidence>
<reference evidence="2" key="1">
    <citation type="submission" date="2023-07" db="EMBL/GenBank/DDBJ databases">
        <authorList>
            <person name="Stuckert A."/>
        </authorList>
    </citation>
    <scope>NUCLEOTIDE SEQUENCE</scope>
</reference>
<sequence length="130" mass="15294">MENNTSFTSPKRSSKRNTSKSRILEKNHKTSRSFRKRQIGRPKLSPKDETRKKSTPERFPSSPFFQQDHSIPQDNQSEHFNDFEIVVKEEVKDEKEVLLVTIEEEEVPVNINRGFHMWTKYDSLFANVPG</sequence>
<evidence type="ECO:0000313" key="2">
    <source>
        <dbReference type="EMBL" id="CAJ0926888.1"/>
    </source>
</evidence>
<feature type="region of interest" description="Disordered" evidence="1">
    <location>
        <begin position="1"/>
        <end position="78"/>
    </location>
</feature>
<evidence type="ECO:0000313" key="3">
    <source>
        <dbReference type="Proteomes" id="UP001176940"/>
    </source>
</evidence>
<proteinExistence type="predicted"/>
<accession>A0ABN9KWP2</accession>
<organism evidence="2 3">
    <name type="scientific">Ranitomeya imitator</name>
    <name type="common">mimic poison frog</name>
    <dbReference type="NCBI Taxonomy" id="111125"/>
    <lineage>
        <taxon>Eukaryota</taxon>
        <taxon>Metazoa</taxon>
        <taxon>Chordata</taxon>
        <taxon>Craniata</taxon>
        <taxon>Vertebrata</taxon>
        <taxon>Euteleostomi</taxon>
        <taxon>Amphibia</taxon>
        <taxon>Batrachia</taxon>
        <taxon>Anura</taxon>
        <taxon>Neobatrachia</taxon>
        <taxon>Hyloidea</taxon>
        <taxon>Dendrobatidae</taxon>
        <taxon>Dendrobatinae</taxon>
        <taxon>Ranitomeya</taxon>
    </lineage>
</organism>